<dbReference type="Proteomes" id="UP000011083">
    <property type="component" value="Unassembled WGS sequence"/>
</dbReference>
<proteinExistence type="inferred from homology"/>
<name>L8GWC8_ACACF</name>
<dbReference type="GO" id="GO:0046872">
    <property type="term" value="F:metal ion binding"/>
    <property type="evidence" value="ECO:0007669"/>
    <property type="project" value="UniProtKB-KW"/>
</dbReference>
<evidence type="ECO:0000256" key="2">
    <source>
        <dbReference type="ARBA" id="ARBA00022723"/>
    </source>
</evidence>
<dbReference type="AlphaFoldDB" id="L8GWC8"/>
<organism evidence="6 7">
    <name type="scientific">Acanthamoeba castellanii (strain ATCC 30010 / Neff)</name>
    <dbReference type="NCBI Taxonomy" id="1257118"/>
    <lineage>
        <taxon>Eukaryota</taxon>
        <taxon>Amoebozoa</taxon>
        <taxon>Discosea</taxon>
        <taxon>Longamoebia</taxon>
        <taxon>Centramoebida</taxon>
        <taxon>Acanthamoebidae</taxon>
        <taxon>Acanthamoeba</taxon>
    </lineage>
</organism>
<dbReference type="PROSITE" id="PS51792">
    <property type="entry name" value="YIPPEE"/>
    <property type="match status" value="1"/>
</dbReference>
<protein>
    <recommendedName>
        <fullName evidence="4">Protein yippee-like</fullName>
    </recommendedName>
</protein>
<evidence type="ECO:0000256" key="3">
    <source>
        <dbReference type="ARBA" id="ARBA00022833"/>
    </source>
</evidence>
<dbReference type="InterPro" id="IPR004910">
    <property type="entry name" value="Yippee/Mis18/Cereblon"/>
</dbReference>
<evidence type="ECO:0000259" key="5">
    <source>
        <dbReference type="PROSITE" id="PS51792"/>
    </source>
</evidence>
<dbReference type="STRING" id="1257118.L8GWC8"/>
<accession>L8GWC8</accession>
<dbReference type="RefSeq" id="XP_004338414.1">
    <property type="nucleotide sequence ID" value="XM_004338366.1"/>
</dbReference>
<dbReference type="GeneID" id="14917089"/>
<dbReference type="EMBL" id="KB007999">
    <property type="protein sequence ID" value="ELR16401.1"/>
    <property type="molecule type" value="Genomic_DNA"/>
</dbReference>
<keyword evidence="7" id="KW-1185">Reference proteome</keyword>
<reference evidence="6 7" key="1">
    <citation type="journal article" date="2013" name="Genome Biol.">
        <title>Genome of Acanthamoeba castellanii highlights extensive lateral gene transfer and early evolution of tyrosine kinase signaling.</title>
        <authorList>
            <person name="Clarke M."/>
            <person name="Lohan A.J."/>
            <person name="Liu B."/>
            <person name="Lagkouvardos I."/>
            <person name="Roy S."/>
            <person name="Zafar N."/>
            <person name="Bertelli C."/>
            <person name="Schilde C."/>
            <person name="Kianianmomeni A."/>
            <person name="Burglin T.R."/>
            <person name="Frech C."/>
            <person name="Turcotte B."/>
            <person name="Kopec K.O."/>
            <person name="Synnott J.M."/>
            <person name="Choo C."/>
            <person name="Paponov I."/>
            <person name="Finkler A."/>
            <person name="Soon Heng Tan C."/>
            <person name="Hutchins A.P."/>
            <person name="Weinmeier T."/>
            <person name="Rattei T."/>
            <person name="Chu J.S."/>
            <person name="Gimenez G."/>
            <person name="Irimia M."/>
            <person name="Rigden D.J."/>
            <person name="Fitzpatrick D.A."/>
            <person name="Lorenzo-Morales J."/>
            <person name="Bateman A."/>
            <person name="Chiu C.H."/>
            <person name="Tang P."/>
            <person name="Hegemann P."/>
            <person name="Fromm H."/>
            <person name="Raoult D."/>
            <person name="Greub G."/>
            <person name="Miranda-Saavedra D."/>
            <person name="Chen N."/>
            <person name="Nash P."/>
            <person name="Ginger M.L."/>
            <person name="Horn M."/>
            <person name="Schaap P."/>
            <person name="Caler L."/>
            <person name="Loftus B."/>
        </authorList>
    </citation>
    <scope>NUCLEOTIDE SEQUENCE [LARGE SCALE GENOMIC DNA]</scope>
    <source>
        <strain evidence="6 7">Neff</strain>
    </source>
</reference>
<dbReference type="InterPro" id="IPR039058">
    <property type="entry name" value="Yippee_fam"/>
</dbReference>
<evidence type="ECO:0000256" key="1">
    <source>
        <dbReference type="ARBA" id="ARBA00005613"/>
    </source>
</evidence>
<dbReference type="VEuPathDB" id="AmoebaDB:ACA1_352440"/>
<dbReference type="KEGG" id="acan:ACA1_352440"/>
<dbReference type="PANTHER" id="PTHR13848">
    <property type="entry name" value="PROTEIN YIPPEE-LIKE CG15309-RELATED"/>
    <property type="match status" value="1"/>
</dbReference>
<evidence type="ECO:0000313" key="6">
    <source>
        <dbReference type="EMBL" id="ELR16401.1"/>
    </source>
</evidence>
<evidence type="ECO:0000256" key="4">
    <source>
        <dbReference type="RuleBase" id="RU110713"/>
    </source>
</evidence>
<feature type="domain" description="Yippee" evidence="5">
    <location>
        <begin position="13"/>
        <end position="110"/>
    </location>
</feature>
<evidence type="ECO:0000313" key="7">
    <source>
        <dbReference type="Proteomes" id="UP000011083"/>
    </source>
</evidence>
<dbReference type="OMA" id="CCCGQII"/>
<keyword evidence="3" id="KW-0862">Zinc</keyword>
<sequence>MGKVFKTYLSGSVVYTCSRCNSHLARADEIVSKAFQGRHGQAYLFSSVVNVSTGPREDRILLTGLHTVADISCNDCHSVVGWKYEEAVEESQQYKVGKYILEKTKLAKKTDLQ</sequence>
<dbReference type="OrthoDB" id="6407410at2759"/>
<gene>
    <name evidence="6" type="ORF">ACA1_352440</name>
</gene>
<comment type="similarity">
    <text evidence="1 4">Belongs to the yippee family.</text>
</comment>
<dbReference type="InterPro" id="IPR034751">
    <property type="entry name" value="Yippee"/>
</dbReference>
<keyword evidence="2" id="KW-0479">Metal-binding</keyword>
<dbReference type="Pfam" id="PF03226">
    <property type="entry name" value="Yippee-Mis18"/>
    <property type="match status" value="1"/>
</dbReference>